<keyword evidence="4" id="KW-1185">Reference proteome</keyword>
<feature type="region of interest" description="Disordered" evidence="1">
    <location>
        <begin position="135"/>
        <end position="162"/>
    </location>
</feature>
<protein>
    <recommendedName>
        <fullName evidence="5">Lipoprotein</fullName>
    </recommendedName>
</protein>
<evidence type="ECO:0008006" key="5">
    <source>
        <dbReference type="Google" id="ProtNLM"/>
    </source>
</evidence>
<evidence type="ECO:0000313" key="3">
    <source>
        <dbReference type="EMBL" id="UJS24550.1"/>
    </source>
</evidence>
<keyword evidence="2" id="KW-0732">Signal</keyword>
<feature type="signal peptide" evidence="2">
    <location>
        <begin position="1"/>
        <end position="19"/>
    </location>
</feature>
<dbReference type="RefSeq" id="WP_236499106.1">
    <property type="nucleotide sequence ID" value="NZ_CP091244.1"/>
</dbReference>
<sequence length="162" mass="17424">MKRILAATVLFTLLPPVFALDAACEPILKASEAKLTQAAWHSTVESEGTKLESIKVDGQFFMNMDGKWEKSPMNLDEAEKIAIGMIKDGSFKVSECKDAGTDSIDGVDVNVLSYHSGEAGELGEGTVKLYIGKDDGLPYKSATEDGKTTSATRYKDVSAPKL</sequence>
<evidence type="ECO:0000313" key="4">
    <source>
        <dbReference type="Proteomes" id="UP001054801"/>
    </source>
</evidence>
<dbReference type="Proteomes" id="UP001054801">
    <property type="component" value="Chromosome"/>
</dbReference>
<evidence type="ECO:0000256" key="2">
    <source>
        <dbReference type="SAM" id="SignalP"/>
    </source>
</evidence>
<organism evidence="3 4">
    <name type="scientific">Thiothrix winogradskyi</name>
    <dbReference type="NCBI Taxonomy" id="96472"/>
    <lineage>
        <taxon>Bacteria</taxon>
        <taxon>Pseudomonadati</taxon>
        <taxon>Pseudomonadota</taxon>
        <taxon>Gammaproteobacteria</taxon>
        <taxon>Thiotrichales</taxon>
        <taxon>Thiotrichaceae</taxon>
        <taxon>Thiothrix</taxon>
    </lineage>
</organism>
<accession>A0ABY3SZI6</accession>
<evidence type="ECO:0000256" key="1">
    <source>
        <dbReference type="SAM" id="MobiDB-lite"/>
    </source>
</evidence>
<name>A0ABY3SZI6_9GAMM</name>
<feature type="chain" id="PRO_5045974842" description="Lipoprotein" evidence="2">
    <location>
        <begin position="20"/>
        <end position="162"/>
    </location>
</feature>
<gene>
    <name evidence="3" type="ORF">L2Y54_00550</name>
</gene>
<dbReference type="EMBL" id="CP091244">
    <property type="protein sequence ID" value="UJS24550.1"/>
    <property type="molecule type" value="Genomic_DNA"/>
</dbReference>
<reference evidence="3" key="1">
    <citation type="journal article" date="2022" name="Microorganisms">
        <title>Two New Species of Filamentous Sulfur Bacteria of the Genus Thiothrix, Thiothrix winogradskyi sp. nov. and 'Candidatus Thiothrix sulfatifontis' sp. nov.</title>
        <authorList>
            <person name="Ravin N.V."/>
            <person name="Rossetti S."/>
            <person name="Beletsky A.V."/>
            <person name="Kadnikov V.V."/>
            <person name="Rudenko T.S."/>
            <person name="Smolyakov D.D."/>
            <person name="Moskvitina M.I."/>
            <person name="Gureeva M.V."/>
            <person name="Mardanov A.V."/>
            <person name="Grabovich M.Y."/>
        </authorList>
    </citation>
    <scope>NUCLEOTIDE SEQUENCE</scope>
    <source>
        <strain evidence="3">CT3</strain>
    </source>
</reference>
<proteinExistence type="predicted"/>